<gene>
    <name evidence="1" type="ORF">AM629_19435</name>
</gene>
<organism evidence="1 2">
    <name type="scientific">Photorhabdus heterorhabditis</name>
    <dbReference type="NCBI Taxonomy" id="880156"/>
    <lineage>
        <taxon>Bacteria</taxon>
        <taxon>Pseudomonadati</taxon>
        <taxon>Pseudomonadota</taxon>
        <taxon>Gammaproteobacteria</taxon>
        <taxon>Enterobacterales</taxon>
        <taxon>Morganellaceae</taxon>
        <taxon>Photorhabdus</taxon>
    </lineage>
</organism>
<dbReference type="Proteomes" id="UP000037727">
    <property type="component" value="Unassembled WGS sequence"/>
</dbReference>
<dbReference type="SUPFAM" id="SSF51120">
    <property type="entry name" value="beta-Roll"/>
    <property type="match status" value="1"/>
</dbReference>
<protein>
    <submittedName>
        <fullName evidence="1">Uncharacterized protein</fullName>
    </submittedName>
</protein>
<comment type="caution">
    <text evidence="1">The sequence shown here is derived from an EMBL/GenBank/DDBJ whole genome shotgun (WGS) entry which is preliminary data.</text>
</comment>
<evidence type="ECO:0000313" key="2">
    <source>
        <dbReference type="Proteomes" id="UP000037727"/>
    </source>
</evidence>
<dbReference type="InterPro" id="IPR011049">
    <property type="entry name" value="Serralysin-like_metalloprot_C"/>
</dbReference>
<proteinExistence type="predicted"/>
<name>A0ABR5K7M7_9GAMM</name>
<accession>A0ABR5K7M7</accession>
<evidence type="ECO:0000313" key="1">
    <source>
        <dbReference type="EMBL" id="KOY60414.1"/>
    </source>
</evidence>
<sequence length="254" mass="26956">QIHGVDVTFNGVSGTDSKVKLLYLDTLDISQVDAADFLFAEPGPDLVPTVGPVVTPSSDKPTVTVPGSLTPIVAPLDVDKPLPLPSIDLKPMSIPPRKPVSIPLINVEAMESKIVAGNGDNKVNVMGRFADITLGHGSNVIGHGDNDLAFNGEMGNLVFGKDISPERLWFQHEGQDLQISVIGSKQEVTLHNGYASPTERAGSIMAGDGYRLMDSDVEHLVQAMAAFAPPAPATAMLGDVEQQRLQPVLAANWH</sequence>
<reference evidence="1 2" key="1">
    <citation type="submission" date="2015-09" db="EMBL/GenBank/DDBJ databases">
        <title>Draft genome sequence and assembly of Photorhabdus sp. VMG, a bacterial symbiont associated with Heterorhabditis zealandica.</title>
        <authorList>
            <person name="Naidoo S."/>
            <person name="Featherston J."/>
            <person name="Mothupi B."/>
            <person name="Gray V.M."/>
        </authorList>
    </citation>
    <scope>NUCLEOTIDE SEQUENCE [LARGE SCALE GENOMIC DNA]</scope>
    <source>
        <strain evidence="1 2">VMG</strain>
    </source>
</reference>
<feature type="non-terminal residue" evidence="1">
    <location>
        <position position="1"/>
    </location>
</feature>
<dbReference type="EMBL" id="LJCS01000088">
    <property type="protein sequence ID" value="KOY60414.1"/>
    <property type="molecule type" value="Genomic_DNA"/>
</dbReference>
<keyword evidence="2" id="KW-1185">Reference proteome</keyword>